<dbReference type="PROSITE" id="PS51257">
    <property type="entry name" value="PROKAR_LIPOPROTEIN"/>
    <property type="match status" value="1"/>
</dbReference>
<dbReference type="SUPFAM" id="SSF53850">
    <property type="entry name" value="Periplasmic binding protein-like II"/>
    <property type="match status" value="1"/>
</dbReference>
<dbReference type="AlphaFoldDB" id="A0A7W3JEY0"/>
<feature type="signal peptide" evidence="1">
    <location>
        <begin position="1"/>
        <end position="24"/>
    </location>
</feature>
<dbReference type="PANTHER" id="PTHR43649:SF14">
    <property type="entry name" value="BLR3389 PROTEIN"/>
    <property type="match status" value="1"/>
</dbReference>
<gene>
    <name evidence="2" type="ORF">FHX71_005614</name>
</gene>
<evidence type="ECO:0000256" key="1">
    <source>
        <dbReference type="SAM" id="SignalP"/>
    </source>
</evidence>
<reference evidence="2 3" key="1">
    <citation type="submission" date="2020-07" db="EMBL/GenBank/DDBJ databases">
        <title>Sequencing the genomes of 1000 actinobacteria strains.</title>
        <authorList>
            <person name="Klenk H.-P."/>
        </authorList>
    </citation>
    <scope>NUCLEOTIDE SEQUENCE [LARGE SCALE GENOMIC DNA]</scope>
    <source>
        <strain evidence="2 3">DSM 44121</strain>
    </source>
</reference>
<dbReference type="Gene3D" id="3.40.190.10">
    <property type="entry name" value="Periplasmic binding protein-like II"/>
    <property type="match status" value="2"/>
</dbReference>
<evidence type="ECO:0000313" key="2">
    <source>
        <dbReference type="EMBL" id="MBA8811607.1"/>
    </source>
</evidence>
<name>A0A7W3JEY0_9MICO</name>
<accession>A0A7W3JEY0</accession>
<proteinExistence type="predicted"/>
<dbReference type="RefSeq" id="WP_182620702.1">
    <property type="nucleotide sequence ID" value="NZ_BAAATF010000001.1"/>
</dbReference>
<protein>
    <submittedName>
        <fullName evidence="2">Multiple sugar transport system substrate-binding protein</fullName>
    </submittedName>
</protein>
<dbReference type="EMBL" id="JACGWV010000003">
    <property type="protein sequence ID" value="MBA8811607.1"/>
    <property type="molecule type" value="Genomic_DNA"/>
</dbReference>
<dbReference type="Proteomes" id="UP000540568">
    <property type="component" value="Unassembled WGS sequence"/>
</dbReference>
<evidence type="ECO:0000313" key="3">
    <source>
        <dbReference type="Proteomes" id="UP000540568"/>
    </source>
</evidence>
<dbReference type="InterPro" id="IPR050490">
    <property type="entry name" value="Bact_solute-bd_prot1"/>
</dbReference>
<sequence length="449" mass="48300">MRTARFLIAPVTAAALALSLGACGSGGGSSDASTIKVAYQKFGNFTQADELFKDVKADYEKANPDITVELVPIEAQQNDYFTKLALMNRSPSTAPDVMYEDTYMIKSDVEAGYLAPLDDYLAEWDEWDQFVDSAKEAGAGDDGKTYGVSMGTDTRGLWFNKDVLAEAGLPEDWAPTSWDELLEAARAIKESDPDVIPFNMYSGKPQGEAAVMQGFEMLLYGTGDTLYEDGKWVVGSQGFVDSLDFITTVFSEGLAPTPQQALDTNIGNTVQAEWLPEGKVGIALDGSWVAGNWLESGVAPWPEWSETMGTAPMPTQDGAAPGAVSMSGGWTLAMGSGSKNPDAAFEFISMALDRENSLWFDVANSQIAVRTDVAEDPEYTATNPTTEFFTDLVDVTHFRPATSDYPKVSNEIMVAMEAVMTGQQTPEEAAAAYDEAVTGIVGEENTVQG</sequence>
<keyword evidence="1" id="KW-0732">Signal</keyword>
<dbReference type="InterPro" id="IPR006059">
    <property type="entry name" value="SBP"/>
</dbReference>
<organism evidence="2 3">
    <name type="scientific">Promicromonospora sukumoe</name>
    <dbReference type="NCBI Taxonomy" id="88382"/>
    <lineage>
        <taxon>Bacteria</taxon>
        <taxon>Bacillati</taxon>
        <taxon>Actinomycetota</taxon>
        <taxon>Actinomycetes</taxon>
        <taxon>Micrococcales</taxon>
        <taxon>Promicromonosporaceae</taxon>
        <taxon>Promicromonospora</taxon>
    </lineage>
</organism>
<feature type="chain" id="PRO_5038766269" evidence="1">
    <location>
        <begin position="25"/>
        <end position="449"/>
    </location>
</feature>
<dbReference type="Pfam" id="PF01547">
    <property type="entry name" value="SBP_bac_1"/>
    <property type="match status" value="1"/>
</dbReference>
<keyword evidence="3" id="KW-1185">Reference proteome</keyword>
<keyword evidence="2" id="KW-0813">Transport</keyword>
<comment type="caution">
    <text evidence="2">The sequence shown here is derived from an EMBL/GenBank/DDBJ whole genome shotgun (WGS) entry which is preliminary data.</text>
</comment>
<dbReference type="PANTHER" id="PTHR43649">
    <property type="entry name" value="ARABINOSE-BINDING PROTEIN-RELATED"/>
    <property type="match status" value="1"/>
</dbReference>
<keyword evidence="2" id="KW-0762">Sugar transport</keyword>